<evidence type="ECO:0000313" key="6">
    <source>
        <dbReference type="Proteomes" id="UP001277761"/>
    </source>
</evidence>
<dbReference type="EMBL" id="JAXAVX010000001">
    <property type="protein sequence ID" value="MDX8150200.1"/>
    <property type="molecule type" value="Genomic_DNA"/>
</dbReference>
<dbReference type="PANTHER" id="PTHR43132:SF6">
    <property type="entry name" value="HTH-TYPE TRANSCRIPTIONAL REPRESSOR CZRA"/>
    <property type="match status" value="1"/>
</dbReference>
<dbReference type="InterPro" id="IPR011991">
    <property type="entry name" value="ArsR-like_HTH"/>
</dbReference>
<sequence>MPHPSEHRSLSAPLEREEGDRIAEAMSAFTAPSRVRLLYALVAGESTVEELAVAAEVSATVASQQLRVLRQLGAVAVRRDGRHAFYRLRDHHMADLLAAVRNHAEHDRYSQGTTADVATEGASA</sequence>
<dbReference type="PRINTS" id="PR00778">
    <property type="entry name" value="HTHARSR"/>
</dbReference>
<keyword evidence="1" id="KW-0805">Transcription regulation</keyword>
<dbReference type="InterPro" id="IPR001845">
    <property type="entry name" value="HTH_ArsR_DNA-bd_dom"/>
</dbReference>
<evidence type="ECO:0000256" key="2">
    <source>
        <dbReference type="ARBA" id="ARBA00023125"/>
    </source>
</evidence>
<dbReference type="SMART" id="SM00418">
    <property type="entry name" value="HTH_ARSR"/>
    <property type="match status" value="1"/>
</dbReference>
<dbReference type="CDD" id="cd00090">
    <property type="entry name" value="HTH_ARSR"/>
    <property type="match status" value="1"/>
</dbReference>
<accession>A0ABU4VH80</accession>
<dbReference type="Proteomes" id="UP001277761">
    <property type="component" value="Unassembled WGS sequence"/>
</dbReference>
<dbReference type="RefSeq" id="WP_319952352.1">
    <property type="nucleotide sequence ID" value="NZ_JAXAVX010000001.1"/>
</dbReference>
<name>A0ABU4VH80_9ACTN</name>
<dbReference type="Gene3D" id="1.10.10.10">
    <property type="entry name" value="Winged helix-like DNA-binding domain superfamily/Winged helix DNA-binding domain"/>
    <property type="match status" value="1"/>
</dbReference>
<keyword evidence="6" id="KW-1185">Reference proteome</keyword>
<evidence type="ECO:0000256" key="3">
    <source>
        <dbReference type="ARBA" id="ARBA00023163"/>
    </source>
</evidence>
<feature type="domain" description="HTH arsR-type" evidence="4">
    <location>
        <begin position="14"/>
        <end position="108"/>
    </location>
</feature>
<keyword evidence="3" id="KW-0804">Transcription</keyword>
<dbReference type="Pfam" id="PF01022">
    <property type="entry name" value="HTH_5"/>
    <property type="match status" value="1"/>
</dbReference>
<dbReference type="InterPro" id="IPR036390">
    <property type="entry name" value="WH_DNA-bd_sf"/>
</dbReference>
<organism evidence="5 6">
    <name type="scientific">Patulibacter brassicae</name>
    <dbReference type="NCBI Taxonomy" id="1705717"/>
    <lineage>
        <taxon>Bacteria</taxon>
        <taxon>Bacillati</taxon>
        <taxon>Actinomycetota</taxon>
        <taxon>Thermoleophilia</taxon>
        <taxon>Solirubrobacterales</taxon>
        <taxon>Patulibacteraceae</taxon>
        <taxon>Patulibacter</taxon>
    </lineage>
</organism>
<protein>
    <submittedName>
        <fullName evidence="5">Metalloregulator ArsR/SmtB family transcription factor</fullName>
    </submittedName>
</protein>
<proteinExistence type="predicted"/>
<dbReference type="InterPro" id="IPR051011">
    <property type="entry name" value="Metal_resp_trans_reg"/>
</dbReference>
<dbReference type="NCBIfam" id="NF033788">
    <property type="entry name" value="HTH_metalloreg"/>
    <property type="match status" value="1"/>
</dbReference>
<evidence type="ECO:0000313" key="5">
    <source>
        <dbReference type="EMBL" id="MDX8150200.1"/>
    </source>
</evidence>
<evidence type="ECO:0000256" key="1">
    <source>
        <dbReference type="ARBA" id="ARBA00023015"/>
    </source>
</evidence>
<dbReference type="PROSITE" id="PS50987">
    <property type="entry name" value="HTH_ARSR_2"/>
    <property type="match status" value="1"/>
</dbReference>
<dbReference type="SUPFAM" id="SSF46785">
    <property type="entry name" value="Winged helix' DNA-binding domain"/>
    <property type="match status" value="1"/>
</dbReference>
<gene>
    <name evidence="5" type="ORF">SK069_01215</name>
</gene>
<reference evidence="5 6" key="1">
    <citation type="submission" date="2023-11" db="EMBL/GenBank/DDBJ databases">
        <authorList>
            <person name="Xu M."/>
            <person name="Jiang T."/>
        </authorList>
    </citation>
    <scope>NUCLEOTIDE SEQUENCE [LARGE SCALE GENOMIC DNA]</scope>
    <source>
        <strain evidence="5 6">SD</strain>
    </source>
</reference>
<evidence type="ECO:0000259" key="4">
    <source>
        <dbReference type="PROSITE" id="PS50987"/>
    </source>
</evidence>
<comment type="caution">
    <text evidence="5">The sequence shown here is derived from an EMBL/GenBank/DDBJ whole genome shotgun (WGS) entry which is preliminary data.</text>
</comment>
<dbReference type="PANTHER" id="PTHR43132">
    <property type="entry name" value="ARSENICAL RESISTANCE OPERON REPRESSOR ARSR-RELATED"/>
    <property type="match status" value="1"/>
</dbReference>
<keyword evidence="2" id="KW-0238">DNA-binding</keyword>
<dbReference type="InterPro" id="IPR036388">
    <property type="entry name" value="WH-like_DNA-bd_sf"/>
</dbReference>